<evidence type="ECO:0000259" key="8">
    <source>
        <dbReference type="Pfam" id="PF11890"/>
    </source>
</evidence>
<dbReference type="STRING" id="40754.THII_2803"/>
<evidence type="ECO:0000256" key="4">
    <source>
        <dbReference type="ARBA" id="ARBA00023096"/>
    </source>
</evidence>
<comment type="catalytic activity">
    <reaction evidence="5">
        <text>4-phospho-D-erythronate + NAD(+) = (R)-3-hydroxy-2-oxo-4-phosphooxybutanoate + NADH + H(+)</text>
        <dbReference type="Rhea" id="RHEA:18829"/>
        <dbReference type="ChEBI" id="CHEBI:15378"/>
        <dbReference type="ChEBI" id="CHEBI:57540"/>
        <dbReference type="ChEBI" id="CHEBI:57945"/>
        <dbReference type="ChEBI" id="CHEBI:58538"/>
        <dbReference type="ChEBI" id="CHEBI:58766"/>
        <dbReference type="EC" id="1.1.1.290"/>
    </reaction>
</comment>
<dbReference type="PANTHER" id="PTHR42938">
    <property type="entry name" value="FORMATE DEHYDROGENASE 1"/>
    <property type="match status" value="1"/>
</dbReference>
<keyword evidence="2 5" id="KW-0560">Oxidoreductase</keyword>
<reference evidence="9 10" key="1">
    <citation type="journal article" date="2014" name="ISME J.">
        <title>Ecophysiology of Thioploca ingrica as revealed by the complete genome sequence supplemented with proteomic evidence.</title>
        <authorList>
            <person name="Kojima H."/>
            <person name="Ogura Y."/>
            <person name="Yamamoto N."/>
            <person name="Togashi T."/>
            <person name="Mori H."/>
            <person name="Watanabe T."/>
            <person name="Nemoto F."/>
            <person name="Kurokawa K."/>
            <person name="Hayashi T."/>
            <person name="Fukui M."/>
        </authorList>
    </citation>
    <scope>NUCLEOTIDE SEQUENCE [LARGE SCALE GENOMIC DNA]</scope>
</reference>
<dbReference type="InterPro" id="IPR038251">
    <property type="entry name" value="PdxB_dimer_sf"/>
</dbReference>
<feature type="domain" description="Erythronate-4-phosphate dehydrogenase dimerisation" evidence="8">
    <location>
        <begin position="289"/>
        <end position="374"/>
    </location>
</feature>
<gene>
    <name evidence="5" type="primary">pdxB</name>
    <name evidence="9" type="ORF">THII_2803</name>
</gene>
<dbReference type="GO" id="GO:0005829">
    <property type="term" value="C:cytosol"/>
    <property type="evidence" value="ECO:0007669"/>
    <property type="project" value="TreeGrafter"/>
</dbReference>
<dbReference type="InterPro" id="IPR036291">
    <property type="entry name" value="NAD(P)-bd_dom_sf"/>
</dbReference>
<feature type="domain" description="D-isomer specific 2-hydroxyacid dehydrogenase catalytic" evidence="6">
    <location>
        <begin position="28"/>
        <end position="279"/>
    </location>
</feature>
<evidence type="ECO:0000256" key="5">
    <source>
        <dbReference type="HAMAP-Rule" id="MF_01825"/>
    </source>
</evidence>
<dbReference type="Pfam" id="PF00389">
    <property type="entry name" value="2-Hacid_dh"/>
    <property type="match status" value="1"/>
</dbReference>
<dbReference type="Pfam" id="PF02826">
    <property type="entry name" value="2-Hacid_dh_C"/>
    <property type="match status" value="1"/>
</dbReference>
<evidence type="ECO:0000259" key="7">
    <source>
        <dbReference type="Pfam" id="PF02826"/>
    </source>
</evidence>
<organism evidence="9 10">
    <name type="scientific">Thioploca ingrica</name>
    <dbReference type="NCBI Taxonomy" id="40754"/>
    <lineage>
        <taxon>Bacteria</taxon>
        <taxon>Pseudomonadati</taxon>
        <taxon>Pseudomonadota</taxon>
        <taxon>Gammaproteobacteria</taxon>
        <taxon>Thiotrichales</taxon>
        <taxon>Thiotrichaceae</taxon>
        <taxon>Thioploca</taxon>
    </lineage>
</organism>
<dbReference type="InterPro" id="IPR020921">
    <property type="entry name" value="Erythronate-4-P_DHase"/>
</dbReference>
<evidence type="ECO:0000256" key="3">
    <source>
        <dbReference type="ARBA" id="ARBA00023027"/>
    </source>
</evidence>
<comment type="similarity">
    <text evidence="5">Belongs to the D-isomer specific 2-hydroxyacid dehydrogenase family. PdxB subfamily.</text>
</comment>
<evidence type="ECO:0000259" key="6">
    <source>
        <dbReference type="Pfam" id="PF00389"/>
    </source>
</evidence>
<dbReference type="SUPFAM" id="SSF52283">
    <property type="entry name" value="Formate/glycerate dehydrogenase catalytic domain-like"/>
    <property type="match status" value="1"/>
</dbReference>
<dbReference type="NCBIfam" id="NF001309">
    <property type="entry name" value="PRK00257.1"/>
    <property type="match status" value="1"/>
</dbReference>
<feature type="binding site" evidence="5">
    <location>
        <position position="146"/>
    </location>
    <ligand>
        <name>NAD(+)</name>
        <dbReference type="ChEBI" id="CHEBI:57540"/>
    </ligand>
</feature>
<dbReference type="Pfam" id="PF11890">
    <property type="entry name" value="DUF3410"/>
    <property type="match status" value="1"/>
</dbReference>
<dbReference type="Proteomes" id="UP000031623">
    <property type="component" value="Chromosome"/>
</dbReference>
<feature type="binding site" evidence="5">
    <location>
        <position position="66"/>
    </location>
    <ligand>
        <name>substrate</name>
    </ligand>
</feature>
<dbReference type="PANTHER" id="PTHR42938:SF9">
    <property type="entry name" value="FORMATE DEHYDROGENASE 1"/>
    <property type="match status" value="1"/>
</dbReference>
<dbReference type="GO" id="GO:0046983">
    <property type="term" value="F:protein dimerization activity"/>
    <property type="evidence" value="ECO:0007669"/>
    <property type="project" value="InterPro"/>
</dbReference>
<feature type="domain" description="D-isomer specific 2-hydroxyacid dehydrogenase NAD-binding" evidence="7">
    <location>
        <begin position="109"/>
        <end position="255"/>
    </location>
</feature>
<protein>
    <recommendedName>
        <fullName evidence="5">Erythronate-4-phosphate dehydrogenase</fullName>
        <ecNumber evidence="5">1.1.1.290</ecNumber>
    </recommendedName>
</protein>
<feature type="active site" evidence="5">
    <location>
        <position position="236"/>
    </location>
</feature>
<dbReference type="HOGENOM" id="CLU_019796_4_0_6"/>
<dbReference type="UniPathway" id="UPA00244">
    <property type="reaction ID" value="UER00310"/>
</dbReference>
<feature type="active site" evidence="5">
    <location>
        <position position="207"/>
    </location>
</feature>
<dbReference type="GO" id="GO:0036001">
    <property type="term" value="P:'de novo' pyridoxal 5'-phosphate biosynthetic process"/>
    <property type="evidence" value="ECO:0007669"/>
    <property type="project" value="TreeGrafter"/>
</dbReference>
<accession>A0A090ANS2</accession>
<dbReference type="HAMAP" id="MF_01825">
    <property type="entry name" value="PdxB"/>
    <property type="match status" value="1"/>
</dbReference>
<sequence length="380" mass="42144">MQIIADENIPLVELAFANLGEVRTMAGRDLSHADLGKAEILLVRSVTSVNEKLLANSAIRFVGTATIGLDHIDLAYLHHRGIGFASAPGCNATAAAEYVISALLVIAERQGFSLADKTVGIIGCGNVGSRVLKKLTALNINCLVYDPPQQEQRDEFDYVDLETVLTADIITLHVPLEKNGRYPTYHLISESVLKKLSHQVVLINTSRGAIIDETALLNRLAIHPKMTVILDVWKNEPDINPLLLQRATLGTPHIAGYSLDGKVRGTEMLYAAVCHYFQKSPVWRSQMSLPAPPLIRLAFSNQIDDNTAIHTAVMACYDIRRDDATLRRLEQAIQPEIFFDNLRKYYPIRREFDCVAIELPPEKSQLAKQLTGLGFQVELK</sequence>
<dbReference type="AlphaFoldDB" id="A0A090ANS2"/>
<dbReference type="CDD" id="cd12158">
    <property type="entry name" value="ErythrP_dh"/>
    <property type="match status" value="1"/>
</dbReference>
<comment type="subcellular location">
    <subcellularLocation>
        <location evidence="5">Cytoplasm</location>
    </subcellularLocation>
</comment>
<dbReference type="GO" id="GO:0033711">
    <property type="term" value="F:4-phosphoerythronate dehydrogenase activity"/>
    <property type="evidence" value="ECO:0007669"/>
    <property type="project" value="UniProtKB-EC"/>
</dbReference>
<feature type="binding site" evidence="5">
    <location>
        <position position="45"/>
    </location>
    <ligand>
        <name>substrate</name>
    </ligand>
</feature>
<dbReference type="Gene3D" id="3.40.50.720">
    <property type="entry name" value="NAD(P)-binding Rossmann-like Domain"/>
    <property type="match status" value="2"/>
</dbReference>
<comment type="function">
    <text evidence="5">Catalyzes the oxidation of erythronate-4-phosphate to 3-hydroxy-2-oxo-4-phosphonooxybutanoate.</text>
</comment>
<comment type="caution">
    <text evidence="5">Lacks conserved residue(s) required for the propagation of feature annotation.</text>
</comment>
<feature type="binding site" evidence="5">
    <location>
        <position position="231"/>
    </location>
    <ligand>
        <name>NAD(+)</name>
        <dbReference type="ChEBI" id="CHEBI:57540"/>
    </ligand>
</feature>
<feature type="binding site" evidence="5">
    <location>
        <position position="256"/>
    </location>
    <ligand>
        <name>NAD(+)</name>
        <dbReference type="ChEBI" id="CHEBI:57540"/>
    </ligand>
</feature>
<dbReference type="InterPro" id="IPR006139">
    <property type="entry name" value="D-isomer_2_OHA_DH_cat_dom"/>
</dbReference>
<comment type="pathway">
    <text evidence="5">Cofactor biosynthesis; pyridoxine 5'-phosphate biosynthesis; pyridoxine 5'-phosphate from D-erythrose 4-phosphate: step 2/5.</text>
</comment>
<name>A0A090ANS2_9GAMM</name>
<dbReference type="EMBL" id="AP014633">
    <property type="protein sequence ID" value="BAP57100.1"/>
    <property type="molecule type" value="Genomic_DNA"/>
</dbReference>
<keyword evidence="4 5" id="KW-0664">Pyridoxine biosynthesis</keyword>
<dbReference type="GO" id="GO:0051287">
    <property type="term" value="F:NAD binding"/>
    <property type="evidence" value="ECO:0007669"/>
    <property type="project" value="InterPro"/>
</dbReference>
<dbReference type="GO" id="GO:0008615">
    <property type="term" value="P:pyridoxine biosynthetic process"/>
    <property type="evidence" value="ECO:0007669"/>
    <property type="project" value="UniProtKB-UniRule"/>
</dbReference>
<keyword evidence="3 5" id="KW-0520">NAD</keyword>
<dbReference type="SUPFAM" id="SSF51735">
    <property type="entry name" value="NAD(P)-binding Rossmann-fold domains"/>
    <property type="match status" value="1"/>
</dbReference>
<dbReference type="OrthoDB" id="9770208at2"/>
<evidence type="ECO:0000256" key="1">
    <source>
        <dbReference type="ARBA" id="ARBA00022490"/>
    </source>
</evidence>
<evidence type="ECO:0000313" key="10">
    <source>
        <dbReference type="Proteomes" id="UP000031623"/>
    </source>
</evidence>
<feature type="binding site" evidence="5">
    <location>
        <position position="257"/>
    </location>
    <ligand>
        <name>substrate</name>
    </ligand>
</feature>
<dbReference type="KEGG" id="tig:THII_2803"/>
<dbReference type="EC" id="1.1.1.290" evidence="5"/>
<keyword evidence="10" id="KW-1185">Reference proteome</keyword>
<comment type="subunit">
    <text evidence="5">Homodimer.</text>
</comment>
<keyword evidence="1 5" id="KW-0963">Cytoplasm</keyword>
<evidence type="ECO:0000313" key="9">
    <source>
        <dbReference type="EMBL" id="BAP57100.1"/>
    </source>
</evidence>
<dbReference type="Gene3D" id="3.30.1370.170">
    <property type="match status" value="1"/>
</dbReference>
<evidence type="ECO:0000256" key="2">
    <source>
        <dbReference type="ARBA" id="ARBA00023002"/>
    </source>
</evidence>
<proteinExistence type="inferred from homology"/>
<feature type="active site" description="Proton donor" evidence="5">
    <location>
        <position position="253"/>
    </location>
</feature>
<dbReference type="InterPro" id="IPR006140">
    <property type="entry name" value="D-isomer_DH_NAD-bd"/>
</dbReference>
<dbReference type="InterPro" id="IPR024531">
    <property type="entry name" value="Erythronate-4-P_DHase_dimer"/>
</dbReference>